<comment type="caution">
    <text evidence="10">The sequence shown here is derived from an EMBL/GenBank/DDBJ whole genome shotgun (WGS) entry which is preliminary data.</text>
</comment>
<dbReference type="Gene3D" id="3.40.390.10">
    <property type="entry name" value="Collagenase (Catalytic Domain)"/>
    <property type="match status" value="1"/>
</dbReference>
<dbReference type="InterPro" id="IPR024079">
    <property type="entry name" value="MetalloPept_cat_dom_sf"/>
</dbReference>
<sequence length="231" mass="25430">MNAAIAALLFSSLTSHVSAAPGLVEASAKSHQFKIEGKLASSHHTSASTVEKHALGFIDCTANQQRLIKEAATGSNAMIANANSYLANPTSNKHKHRYTTWFGEFSNLRYKNVVSNFKNMENKATSLTYDCKACLTRVDKPYDKLSAYVNNGEYLMKINVCGAFWRAPTIGAYSKAGIIVHELSHFHEHGGTMDHAYGTKEARALAVEVPWFAVMNADNYKYFAENKPTLS</sequence>
<comment type="similarity">
    <text evidence="2">Belongs to the peptidase M35 family.</text>
</comment>
<dbReference type="InterPro" id="IPR029463">
    <property type="entry name" value="Lys_MEP"/>
</dbReference>
<evidence type="ECO:0000313" key="11">
    <source>
        <dbReference type="Proteomes" id="UP000663850"/>
    </source>
</evidence>
<dbReference type="PANTHER" id="PTHR37016">
    <property type="match status" value="1"/>
</dbReference>
<dbReference type="Proteomes" id="UP000663850">
    <property type="component" value="Unassembled WGS sequence"/>
</dbReference>
<evidence type="ECO:0000256" key="1">
    <source>
        <dbReference type="ARBA" id="ARBA00001947"/>
    </source>
</evidence>
<feature type="domain" description="Lysine-specific metallo-endopeptidase" evidence="9">
    <location>
        <begin position="84"/>
        <end position="225"/>
    </location>
</feature>
<accession>A0A8H3DMY1</accession>
<proteinExistence type="inferred from homology"/>
<keyword evidence="5" id="KW-0378">Hydrolase</keyword>
<evidence type="ECO:0000256" key="2">
    <source>
        <dbReference type="ARBA" id="ARBA00010279"/>
    </source>
</evidence>
<evidence type="ECO:0000256" key="5">
    <source>
        <dbReference type="ARBA" id="ARBA00022801"/>
    </source>
</evidence>
<dbReference type="GO" id="GO:0004222">
    <property type="term" value="F:metalloendopeptidase activity"/>
    <property type="evidence" value="ECO:0007669"/>
    <property type="project" value="InterPro"/>
</dbReference>
<evidence type="ECO:0000256" key="7">
    <source>
        <dbReference type="ARBA" id="ARBA00023049"/>
    </source>
</evidence>
<keyword evidence="4" id="KW-0479">Metal-binding</keyword>
<dbReference type="GO" id="GO:0006508">
    <property type="term" value="P:proteolysis"/>
    <property type="evidence" value="ECO:0007669"/>
    <property type="project" value="UniProtKB-KW"/>
</dbReference>
<evidence type="ECO:0000313" key="10">
    <source>
        <dbReference type="EMBL" id="CAE6535121.1"/>
    </source>
</evidence>
<dbReference type="GO" id="GO:0046872">
    <property type="term" value="F:metal ion binding"/>
    <property type="evidence" value="ECO:0007669"/>
    <property type="project" value="UniProtKB-KW"/>
</dbReference>
<evidence type="ECO:0000259" key="9">
    <source>
        <dbReference type="SMART" id="SM01351"/>
    </source>
</evidence>
<reference evidence="10" key="1">
    <citation type="submission" date="2021-01" db="EMBL/GenBank/DDBJ databases">
        <authorList>
            <person name="Kaushik A."/>
        </authorList>
    </citation>
    <scope>NUCLEOTIDE SEQUENCE</scope>
    <source>
        <strain evidence="10">Type strain: AG8-Rh-89/</strain>
    </source>
</reference>
<dbReference type="InterPro" id="IPR050414">
    <property type="entry name" value="Fungal_M35_metalloproteases"/>
</dbReference>
<dbReference type="AlphaFoldDB" id="A0A8H3DMY1"/>
<comment type="cofactor">
    <cofactor evidence="1">
        <name>Zn(2+)</name>
        <dbReference type="ChEBI" id="CHEBI:29105"/>
    </cofactor>
</comment>
<keyword evidence="7" id="KW-0482">Metalloprotease</keyword>
<evidence type="ECO:0000256" key="8">
    <source>
        <dbReference type="SAM" id="SignalP"/>
    </source>
</evidence>
<name>A0A8H3DMY1_9AGAM</name>
<organism evidence="10 11">
    <name type="scientific">Rhizoctonia solani</name>
    <dbReference type="NCBI Taxonomy" id="456999"/>
    <lineage>
        <taxon>Eukaryota</taxon>
        <taxon>Fungi</taxon>
        <taxon>Dikarya</taxon>
        <taxon>Basidiomycota</taxon>
        <taxon>Agaricomycotina</taxon>
        <taxon>Agaricomycetes</taxon>
        <taxon>Cantharellales</taxon>
        <taxon>Ceratobasidiaceae</taxon>
        <taxon>Rhizoctonia</taxon>
    </lineage>
</organism>
<feature type="signal peptide" evidence="8">
    <location>
        <begin position="1"/>
        <end position="19"/>
    </location>
</feature>
<dbReference type="SUPFAM" id="SSF55486">
    <property type="entry name" value="Metalloproteases ('zincins'), catalytic domain"/>
    <property type="match status" value="1"/>
</dbReference>
<keyword evidence="8" id="KW-0732">Signal</keyword>
<gene>
    <name evidence="10" type="ORF">RDB_LOCUS138615</name>
</gene>
<dbReference type="PANTHER" id="PTHR37016:SF3">
    <property type="entry name" value="NEUTRAL PROTEASE 2-RELATED"/>
    <property type="match status" value="1"/>
</dbReference>
<evidence type="ECO:0000256" key="3">
    <source>
        <dbReference type="ARBA" id="ARBA00022670"/>
    </source>
</evidence>
<feature type="chain" id="PRO_5034134313" description="Lysine-specific metallo-endopeptidase domain-containing protein" evidence="8">
    <location>
        <begin position="20"/>
        <end position="231"/>
    </location>
</feature>
<keyword evidence="6" id="KW-0862">Zinc</keyword>
<keyword evidence="3" id="KW-0645">Protease</keyword>
<dbReference type="Pfam" id="PF14521">
    <property type="entry name" value="Aspzincin_M35"/>
    <property type="match status" value="1"/>
</dbReference>
<dbReference type="SMART" id="SM01351">
    <property type="entry name" value="Aspzincin_M35"/>
    <property type="match status" value="1"/>
</dbReference>
<evidence type="ECO:0000256" key="4">
    <source>
        <dbReference type="ARBA" id="ARBA00022723"/>
    </source>
</evidence>
<protein>
    <recommendedName>
        <fullName evidence="9">Lysine-specific metallo-endopeptidase domain-containing protein</fullName>
    </recommendedName>
</protein>
<dbReference type="EMBL" id="CAJMWZ010007277">
    <property type="protein sequence ID" value="CAE6535121.1"/>
    <property type="molecule type" value="Genomic_DNA"/>
</dbReference>
<evidence type="ECO:0000256" key="6">
    <source>
        <dbReference type="ARBA" id="ARBA00022833"/>
    </source>
</evidence>